<dbReference type="GO" id="GO:0005829">
    <property type="term" value="C:cytosol"/>
    <property type="evidence" value="ECO:0007669"/>
    <property type="project" value="TreeGrafter"/>
</dbReference>
<evidence type="ECO:0000313" key="5">
    <source>
        <dbReference type="Proteomes" id="UP000095598"/>
    </source>
</evidence>
<keyword evidence="2 4" id="KW-0418">Kinase</keyword>
<evidence type="ECO:0000256" key="1">
    <source>
        <dbReference type="ARBA" id="ARBA00022679"/>
    </source>
</evidence>
<dbReference type="GO" id="GO:0016301">
    <property type="term" value="F:kinase activity"/>
    <property type="evidence" value="ECO:0007669"/>
    <property type="project" value="UniProtKB-KW"/>
</dbReference>
<dbReference type="Proteomes" id="UP000095598">
    <property type="component" value="Unassembled WGS sequence"/>
</dbReference>
<keyword evidence="1 4" id="KW-0808">Transferase</keyword>
<protein>
    <submittedName>
        <fullName evidence="4">Uncharacterized sugar kinase ydjH</fullName>
        <ecNumber evidence="4">2.7.1.-</ecNumber>
    </submittedName>
</protein>
<dbReference type="RefSeq" id="WP_055259126.1">
    <property type="nucleotide sequence ID" value="NZ_CP193929.1"/>
</dbReference>
<gene>
    <name evidence="4" type="primary">ydjH_2</name>
    <name evidence="4" type="ORF">ERS852425_02322</name>
</gene>
<evidence type="ECO:0000256" key="2">
    <source>
        <dbReference type="ARBA" id="ARBA00022777"/>
    </source>
</evidence>
<dbReference type="PANTHER" id="PTHR10584:SF157">
    <property type="entry name" value="SULFOFRUCTOSE KINASE"/>
    <property type="match status" value="1"/>
</dbReference>
<dbReference type="InterPro" id="IPR029056">
    <property type="entry name" value="Ribokinase-like"/>
</dbReference>
<dbReference type="EC" id="2.7.1.-" evidence="4"/>
<dbReference type="InterPro" id="IPR002173">
    <property type="entry name" value="Carboh/pur_kinase_PfkB_CS"/>
</dbReference>
<proteinExistence type="predicted"/>
<dbReference type="Gene3D" id="3.40.1190.20">
    <property type="match status" value="1"/>
</dbReference>
<name>A0A173TU16_ANAHA</name>
<dbReference type="InterPro" id="IPR011611">
    <property type="entry name" value="PfkB_dom"/>
</dbReference>
<dbReference type="PANTHER" id="PTHR10584">
    <property type="entry name" value="SUGAR KINASE"/>
    <property type="match status" value="1"/>
</dbReference>
<dbReference type="SUPFAM" id="SSF53613">
    <property type="entry name" value="Ribokinase-like"/>
    <property type="match status" value="1"/>
</dbReference>
<reference evidence="4 5" key="1">
    <citation type="submission" date="2015-09" db="EMBL/GenBank/DDBJ databases">
        <authorList>
            <consortium name="Pathogen Informatics"/>
        </authorList>
    </citation>
    <scope>NUCLEOTIDE SEQUENCE [LARGE SCALE GENOMIC DNA]</scope>
    <source>
        <strain evidence="4 5">2789STDY5608868</strain>
    </source>
</reference>
<dbReference type="Pfam" id="PF00294">
    <property type="entry name" value="PfkB"/>
    <property type="match status" value="1"/>
</dbReference>
<evidence type="ECO:0000259" key="3">
    <source>
        <dbReference type="Pfam" id="PF00294"/>
    </source>
</evidence>
<organism evidence="4 5">
    <name type="scientific">Anaerostipes hadrus</name>
    <dbReference type="NCBI Taxonomy" id="649756"/>
    <lineage>
        <taxon>Bacteria</taxon>
        <taxon>Bacillati</taxon>
        <taxon>Bacillota</taxon>
        <taxon>Clostridia</taxon>
        <taxon>Lachnospirales</taxon>
        <taxon>Lachnospiraceae</taxon>
        <taxon>Anaerostipes</taxon>
    </lineage>
</organism>
<accession>A0A173TU16</accession>
<dbReference type="PROSITE" id="PS00584">
    <property type="entry name" value="PFKB_KINASES_2"/>
    <property type="match status" value="1"/>
</dbReference>
<dbReference type="EMBL" id="CYXT01000018">
    <property type="protein sequence ID" value="CUN05567.1"/>
    <property type="molecule type" value="Genomic_DNA"/>
</dbReference>
<sequence>MGSIFCIGQSAYDITIPLDGAIRENQKYRVTQKEECGGGPAFNAAYLCAMWGEKVELISRIGNDTYGKRLLEIAAQAGIGTNYLIKDDEIETPHSYIFSNQENGSRTLFNFPGEKKDIEYKYPDEEVSVILSDGHEPEISVEAIHHYKSAISIVDAGTCRESTMQVAKEVDYLVCSEDFARQYTGKTINLNDPKKACEIFEEVEQINHKHAVVTLGEKGLLYRRDGKITLMPAFKVKAVDTNGAGDIFHGAFAYAIKQQLDFYDVLKISSMASAISVQTLGAQSSIPQLTKVTSELQKKGNHYDKRRYL</sequence>
<evidence type="ECO:0000313" key="4">
    <source>
        <dbReference type="EMBL" id="CUN05567.1"/>
    </source>
</evidence>
<feature type="domain" description="Carbohydrate kinase PfkB" evidence="3">
    <location>
        <begin position="2"/>
        <end position="288"/>
    </location>
</feature>
<dbReference type="AlphaFoldDB" id="A0A173TU16"/>